<dbReference type="AlphaFoldDB" id="A0A2M8EL54"/>
<dbReference type="EMBL" id="PFSJ01000025">
    <property type="protein sequence ID" value="PJC23474.1"/>
    <property type="molecule type" value="Genomic_DNA"/>
</dbReference>
<organism evidence="1 2">
    <name type="scientific">candidate division WWE3 bacterium CG_4_9_14_0_2_um_filter_35_11</name>
    <dbReference type="NCBI Taxonomy" id="1975077"/>
    <lineage>
        <taxon>Bacteria</taxon>
        <taxon>Katanobacteria</taxon>
    </lineage>
</organism>
<evidence type="ECO:0000313" key="2">
    <source>
        <dbReference type="Proteomes" id="UP000229756"/>
    </source>
</evidence>
<proteinExistence type="predicted"/>
<protein>
    <submittedName>
        <fullName evidence="1">Uncharacterized protein</fullName>
    </submittedName>
</protein>
<reference evidence="2" key="1">
    <citation type="submission" date="2017-09" db="EMBL/GenBank/DDBJ databases">
        <title>Depth-based differentiation of microbial function through sediment-hosted aquifers and enrichment of novel symbionts in the deep terrestrial subsurface.</title>
        <authorList>
            <person name="Probst A.J."/>
            <person name="Ladd B."/>
            <person name="Jarett J.K."/>
            <person name="Geller-Mcgrath D.E."/>
            <person name="Sieber C.M.K."/>
            <person name="Emerson J.B."/>
            <person name="Anantharaman K."/>
            <person name="Thomas B.C."/>
            <person name="Malmstrom R."/>
            <person name="Stieglmeier M."/>
            <person name="Klingl A."/>
            <person name="Woyke T."/>
            <person name="Ryan C.M."/>
            <person name="Banfield J.F."/>
        </authorList>
    </citation>
    <scope>NUCLEOTIDE SEQUENCE [LARGE SCALE GENOMIC DNA]</scope>
</reference>
<dbReference type="Proteomes" id="UP000229756">
    <property type="component" value="Unassembled WGS sequence"/>
</dbReference>
<comment type="caution">
    <text evidence="1">The sequence shown here is derived from an EMBL/GenBank/DDBJ whole genome shotgun (WGS) entry which is preliminary data.</text>
</comment>
<gene>
    <name evidence="1" type="ORF">CO058_03515</name>
</gene>
<name>A0A2M8EL54_UNCKA</name>
<evidence type="ECO:0000313" key="1">
    <source>
        <dbReference type="EMBL" id="PJC23474.1"/>
    </source>
</evidence>
<sequence length="311" mass="34193">MFLQGLFCSLLKYLNKNKMSLSIIKEASSSISSLEDVFGPIEVTCNPIAVNQRFEHQLKEEHIKLVTVLCVPCNSGGWFCRLDDPNHKSTKQLASIGEAIRNIQKSGFAVDWTVILGDVSNFVGLCLDGRGIGEAVNLSTSFLTSHGNAPFGGADFLTREYEESLNKDVFNGNVSVVSALAKTTGLGPSIVQERFEMSNSLIRDLGCSNEWRLQVENLAWAKGAKIKSFPDSLQMLLSLSKDESNIWSEALFELIGSARVRALVSACFPADSILVSMQSPEVDDFFHLLDNGESFPTIRIFPKELLSSLDD</sequence>
<accession>A0A2M8EL54</accession>